<feature type="transmembrane region" description="Helical" evidence="3">
    <location>
        <begin position="111"/>
        <end position="128"/>
    </location>
</feature>
<evidence type="ECO:0000256" key="1">
    <source>
        <dbReference type="ARBA" id="ARBA00006484"/>
    </source>
</evidence>
<keyword evidence="3" id="KW-0812">Transmembrane</keyword>
<comment type="similarity">
    <text evidence="1">Belongs to the short-chain dehydrogenases/reductases (SDR) family.</text>
</comment>
<dbReference type="PRINTS" id="PR00081">
    <property type="entry name" value="GDHRDH"/>
</dbReference>
<dbReference type="eggNOG" id="KOG0725">
    <property type="taxonomic scope" value="Eukaryota"/>
</dbReference>
<dbReference type="InterPro" id="IPR036291">
    <property type="entry name" value="NAD(P)-bd_dom_sf"/>
</dbReference>
<dbReference type="PANTHER" id="PTHR43180">
    <property type="entry name" value="3-OXOACYL-(ACYL-CARRIER-PROTEIN) REDUCTASE (AFU_ORTHOLOGUE AFUA_6G11210)"/>
    <property type="match status" value="1"/>
</dbReference>
<dbReference type="Pfam" id="PF13561">
    <property type="entry name" value="adh_short_C2"/>
    <property type="match status" value="2"/>
</dbReference>
<dbReference type="OMA" id="IICESYA"/>
<dbReference type="Gene3D" id="3.40.50.720">
    <property type="entry name" value="NAD(P)-binding Rossmann-like Domain"/>
    <property type="match status" value="1"/>
</dbReference>
<keyword evidence="5" id="KW-1185">Reference proteome</keyword>
<protein>
    <submittedName>
        <fullName evidence="4">Uncharacterized protein</fullName>
    </submittedName>
</protein>
<evidence type="ECO:0000256" key="2">
    <source>
        <dbReference type="ARBA" id="ARBA00023002"/>
    </source>
</evidence>
<evidence type="ECO:0000313" key="5">
    <source>
        <dbReference type="Proteomes" id="UP000030687"/>
    </source>
</evidence>
<proteinExistence type="inferred from homology"/>
<dbReference type="InParanoid" id="V4T1H2"/>
<evidence type="ECO:0000256" key="3">
    <source>
        <dbReference type="SAM" id="Phobius"/>
    </source>
</evidence>
<dbReference type="Proteomes" id="UP000030687">
    <property type="component" value="Unassembled WGS sequence"/>
</dbReference>
<dbReference type="SUPFAM" id="SSF51735">
    <property type="entry name" value="NAD(P)-binding Rossmann-fold domains"/>
    <property type="match status" value="1"/>
</dbReference>
<dbReference type="KEGG" id="cic:CICLE_v10013332mg"/>
<dbReference type="STRING" id="85681.V4T1H2"/>
<accession>V4T1H2</accession>
<organism evidence="4 5">
    <name type="scientific">Citrus clementina</name>
    <name type="common">Clementine</name>
    <name type="synonym">Citrus deliciosa x Citrus sinensis</name>
    <dbReference type="NCBI Taxonomy" id="85681"/>
    <lineage>
        <taxon>Eukaryota</taxon>
        <taxon>Viridiplantae</taxon>
        <taxon>Streptophyta</taxon>
        <taxon>Embryophyta</taxon>
        <taxon>Tracheophyta</taxon>
        <taxon>Spermatophyta</taxon>
        <taxon>Magnoliopsida</taxon>
        <taxon>eudicotyledons</taxon>
        <taxon>Gunneridae</taxon>
        <taxon>Pentapetalae</taxon>
        <taxon>rosids</taxon>
        <taxon>malvids</taxon>
        <taxon>Sapindales</taxon>
        <taxon>Rutaceae</taxon>
        <taxon>Aurantioideae</taxon>
        <taxon>Citrus</taxon>
    </lineage>
</organism>
<keyword evidence="2" id="KW-0560">Oxidoreductase</keyword>
<gene>
    <name evidence="4" type="ORF">CICLE_v10013332mg</name>
</gene>
<keyword evidence="3" id="KW-1133">Transmembrane helix</keyword>
<keyword evidence="3" id="KW-0472">Membrane</keyword>
<dbReference type="GO" id="GO:0016491">
    <property type="term" value="F:oxidoreductase activity"/>
    <property type="evidence" value="ECO:0007669"/>
    <property type="project" value="UniProtKB-KW"/>
</dbReference>
<evidence type="ECO:0000313" key="4">
    <source>
        <dbReference type="EMBL" id="ESR43351.1"/>
    </source>
</evidence>
<dbReference type="Gramene" id="ESR43351">
    <property type="protein sequence ID" value="ESR43351"/>
    <property type="gene ID" value="CICLE_v10013332mg"/>
</dbReference>
<dbReference type="EMBL" id="KI536861">
    <property type="protein sequence ID" value="ESR43351.1"/>
    <property type="molecule type" value="Genomic_DNA"/>
</dbReference>
<reference evidence="4 5" key="1">
    <citation type="submission" date="2013-10" db="EMBL/GenBank/DDBJ databases">
        <authorList>
            <consortium name="International Citrus Genome Consortium"/>
            <person name="Jenkins J."/>
            <person name="Schmutz J."/>
            <person name="Prochnik S."/>
            <person name="Rokhsar D."/>
            <person name="Gmitter F."/>
            <person name="Ollitrault P."/>
            <person name="Machado M."/>
            <person name="Talon M."/>
            <person name="Wincker P."/>
            <person name="Jaillon O."/>
            <person name="Morgante M."/>
        </authorList>
    </citation>
    <scope>NUCLEOTIDE SEQUENCE</scope>
    <source>
        <strain evidence="5">cv. Clemenules</strain>
    </source>
</reference>
<dbReference type="InterPro" id="IPR002347">
    <property type="entry name" value="SDR_fam"/>
</dbReference>
<dbReference type="PRINTS" id="PR00080">
    <property type="entry name" value="SDRFAMILY"/>
</dbReference>
<dbReference type="PANTHER" id="PTHR43180:SF45">
    <property type="entry name" value="SECOISOLARICIRESINOL DEHYDROGENASE-LIKE ISOFORM X1"/>
    <property type="match status" value="1"/>
</dbReference>
<sequence length="265" mass="29376">MRSLFKVPKLVETISGLQIDFYFFYGVFIQHGAKVIIAVVQYDLCRALCKEFDSDELISYVCCNVTSDSNVKNIFDFTKFGKLDIMFNNAGIISNMDRTTLDTDNEKLKRVMIIVVFWGVLLFTANLATETIGEALYDYLMSKYAVLGLIKNLCVELGQYGIRVNSIAPIVSATPFFRNAMGIDKKTSSVEGSGCVAEIALYLSSDESKPVSGLNNVVDGGYSITNGKFTMQSKISFLKSKFVPKSNRPIIVPSTAIQHGSMRVH</sequence>
<name>V4T1H2_CITCL</name>
<dbReference type="AlphaFoldDB" id="V4T1H2"/>